<evidence type="ECO:0000256" key="4">
    <source>
        <dbReference type="ARBA" id="ARBA00022833"/>
    </source>
</evidence>
<dbReference type="InterPro" id="IPR037278">
    <property type="entry name" value="ARFGAP/RecO"/>
</dbReference>
<keyword evidence="1" id="KW-0343">GTPase activation</keyword>
<dbReference type="PRINTS" id="PR00405">
    <property type="entry name" value="REVINTRACTNG"/>
</dbReference>
<dbReference type="PANTHER" id="PTHR45686">
    <property type="entry name" value="ADP-RIBOSYLATION FACTOR GTPASE ACTIVATING PROTEIN 3, ISOFORM H-RELATED"/>
    <property type="match status" value="1"/>
</dbReference>
<organism evidence="8 9">
    <name type="scientific">Allomyces macrogynus (strain ATCC 38327)</name>
    <name type="common">Allomyces javanicus var. macrogynus</name>
    <dbReference type="NCBI Taxonomy" id="578462"/>
    <lineage>
        <taxon>Eukaryota</taxon>
        <taxon>Fungi</taxon>
        <taxon>Fungi incertae sedis</taxon>
        <taxon>Blastocladiomycota</taxon>
        <taxon>Blastocladiomycetes</taxon>
        <taxon>Blastocladiales</taxon>
        <taxon>Blastocladiaceae</taxon>
        <taxon>Allomyces</taxon>
    </lineage>
</organism>
<dbReference type="OrthoDB" id="983479at2759"/>
<evidence type="ECO:0000259" key="7">
    <source>
        <dbReference type="PROSITE" id="PS50115"/>
    </source>
</evidence>
<evidence type="ECO:0000256" key="2">
    <source>
        <dbReference type="ARBA" id="ARBA00022723"/>
    </source>
</evidence>
<dbReference type="GO" id="GO:0000139">
    <property type="term" value="C:Golgi membrane"/>
    <property type="evidence" value="ECO:0007669"/>
    <property type="project" value="GOC"/>
</dbReference>
<dbReference type="eggNOG" id="KOG0706">
    <property type="taxonomic scope" value="Eukaryota"/>
</dbReference>
<dbReference type="SUPFAM" id="SSF57863">
    <property type="entry name" value="ArfGap/RecO-like zinc finger"/>
    <property type="match status" value="1"/>
</dbReference>
<dbReference type="VEuPathDB" id="FungiDB:AMAG_16597"/>
<dbReference type="InterPro" id="IPR038508">
    <property type="entry name" value="ArfGAP_dom_sf"/>
</dbReference>
<feature type="domain" description="Arf-GAP" evidence="7">
    <location>
        <begin position="9"/>
        <end position="92"/>
    </location>
</feature>
<dbReference type="Proteomes" id="UP000054350">
    <property type="component" value="Unassembled WGS sequence"/>
</dbReference>
<evidence type="ECO:0000256" key="6">
    <source>
        <dbReference type="SAM" id="MobiDB-lite"/>
    </source>
</evidence>
<dbReference type="GO" id="GO:0008270">
    <property type="term" value="F:zinc ion binding"/>
    <property type="evidence" value="ECO:0007669"/>
    <property type="project" value="UniProtKB-KW"/>
</dbReference>
<feature type="compositionally biased region" description="Low complexity" evidence="6">
    <location>
        <begin position="197"/>
        <end position="215"/>
    </location>
</feature>
<keyword evidence="4" id="KW-0862">Zinc</keyword>
<dbReference type="OMA" id="KAGGIWE"/>
<gene>
    <name evidence="8" type="ORF">AMAG_16597</name>
</gene>
<dbReference type="STRING" id="578462.A0A0L0TBL0"/>
<name>A0A0L0TBL0_ALLM3</name>
<dbReference type="GO" id="GO:0048205">
    <property type="term" value="P:COPI coating of Golgi vesicle"/>
    <property type="evidence" value="ECO:0007669"/>
    <property type="project" value="TreeGrafter"/>
</dbReference>
<evidence type="ECO:0000256" key="3">
    <source>
        <dbReference type="ARBA" id="ARBA00022771"/>
    </source>
</evidence>
<evidence type="ECO:0000313" key="9">
    <source>
        <dbReference type="Proteomes" id="UP000054350"/>
    </source>
</evidence>
<keyword evidence="2" id="KW-0479">Metal-binding</keyword>
<dbReference type="InterPro" id="IPR001164">
    <property type="entry name" value="ArfGAP_dom"/>
</dbReference>
<dbReference type="EMBL" id="GG745377">
    <property type="protein sequence ID" value="KNE72101.1"/>
    <property type="molecule type" value="Genomic_DNA"/>
</dbReference>
<keyword evidence="3 5" id="KW-0863">Zinc-finger</keyword>
<dbReference type="Pfam" id="PF01412">
    <property type="entry name" value="ArfGap"/>
    <property type="match status" value="1"/>
</dbReference>
<evidence type="ECO:0000256" key="5">
    <source>
        <dbReference type="PROSITE-ProRule" id="PRU00288"/>
    </source>
</evidence>
<evidence type="ECO:0000313" key="8">
    <source>
        <dbReference type="EMBL" id="KNE72101.1"/>
    </source>
</evidence>
<sequence length="469" mass="48023">MEPTKAQIDDIFKKLKSKRPNQNCFDCAATAPTWASIPLGIYLCMDCSGQHRNLGVHISFVRSTVLDTWTWDQLRLMKMGGNQAAADFFKQHGGFAGQTRDIQAKYTSRAAVMWKDKLKQLADDDKRRFPAAVVIDDVPATTAEGTAAGGGDFFSSFSKPGSAAASTTASPNLLSLNPFGAQPAVGLNLDSNPFGTSSSTPAAAPAARPMALGSAGRKPKGLGAKKVVNLDFAEAEARAKAAEEAKRLHLAVSPTTATFPTPAAPAAAAPTAVPSSAPAPAAAASATSAPAPVAPAAAPVPVVTGPTTDRLGMGMGRLSLNSASAAAAGSRPTAARPAAASPMGLGLGGYAAHSDTSSAAQTRFSGAKSISSDQYFQRGAHQPTSAEDQARLSQFAGASSISSAAYFGRPEETGPVSPRAEYGALEESAKDFARKVASQAAQDLTALKSLAADAASKLTQTLNDMNRGL</sequence>
<dbReference type="FunFam" id="1.10.220.150:FF:000004">
    <property type="entry name" value="Putative ADP-ribosylation factor GTPase-activating protein 2"/>
    <property type="match status" value="1"/>
</dbReference>
<reference evidence="8 9" key="1">
    <citation type="submission" date="2009-11" db="EMBL/GenBank/DDBJ databases">
        <title>Annotation of Allomyces macrogynus ATCC 38327.</title>
        <authorList>
            <consortium name="The Broad Institute Genome Sequencing Platform"/>
            <person name="Russ C."/>
            <person name="Cuomo C."/>
            <person name="Burger G."/>
            <person name="Gray M.W."/>
            <person name="Holland P.W.H."/>
            <person name="King N."/>
            <person name="Lang F.B.F."/>
            <person name="Roger A.J."/>
            <person name="Ruiz-Trillo I."/>
            <person name="Young S.K."/>
            <person name="Zeng Q."/>
            <person name="Gargeya S."/>
            <person name="Fitzgerald M."/>
            <person name="Haas B."/>
            <person name="Abouelleil A."/>
            <person name="Alvarado L."/>
            <person name="Arachchi H.M."/>
            <person name="Berlin A."/>
            <person name="Chapman S.B."/>
            <person name="Gearin G."/>
            <person name="Goldberg J."/>
            <person name="Griggs A."/>
            <person name="Gujja S."/>
            <person name="Hansen M."/>
            <person name="Heiman D."/>
            <person name="Howarth C."/>
            <person name="Larimer J."/>
            <person name="Lui A."/>
            <person name="MacDonald P.J.P."/>
            <person name="McCowen C."/>
            <person name="Montmayeur A."/>
            <person name="Murphy C."/>
            <person name="Neiman D."/>
            <person name="Pearson M."/>
            <person name="Priest M."/>
            <person name="Roberts A."/>
            <person name="Saif S."/>
            <person name="Shea T."/>
            <person name="Sisk P."/>
            <person name="Stolte C."/>
            <person name="Sykes S."/>
            <person name="Wortman J."/>
            <person name="Nusbaum C."/>
            <person name="Birren B."/>
        </authorList>
    </citation>
    <scope>NUCLEOTIDE SEQUENCE [LARGE SCALE GENOMIC DNA]</scope>
    <source>
        <strain evidence="8 9">ATCC 38327</strain>
    </source>
</reference>
<dbReference type="PANTHER" id="PTHR45686:SF4">
    <property type="entry name" value="ADP-RIBOSYLATION FACTOR GTPASE ACTIVATING PROTEIN 3, ISOFORM H"/>
    <property type="match status" value="1"/>
</dbReference>
<evidence type="ECO:0000256" key="1">
    <source>
        <dbReference type="ARBA" id="ARBA00022468"/>
    </source>
</evidence>
<proteinExistence type="predicted"/>
<feature type="region of interest" description="Disordered" evidence="6">
    <location>
        <begin position="192"/>
        <end position="219"/>
    </location>
</feature>
<dbReference type="PROSITE" id="PS50115">
    <property type="entry name" value="ARFGAP"/>
    <property type="match status" value="1"/>
</dbReference>
<reference evidence="9" key="2">
    <citation type="submission" date="2009-11" db="EMBL/GenBank/DDBJ databases">
        <title>The Genome Sequence of Allomyces macrogynus strain ATCC 38327.</title>
        <authorList>
            <consortium name="The Broad Institute Genome Sequencing Platform"/>
            <person name="Russ C."/>
            <person name="Cuomo C."/>
            <person name="Shea T."/>
            <person name="Young S.K."/>
            <person name="Zeng Q."/>
            <person name="Koehrsen M."/>
            <person name="Haas B."/>
            <person name="Borodovsky M."/>
            <person name="Guigo R."/>
            <person name="Alvarado L."/>
            <person name="Berlin A."/>
            <person name="Borenstein D."/>
            <person name="Chen Z."/>
            <person name="Engels R."/>
            <person name="Freedman E."/>
            <person name="Gellesch M."/>
            <person name="Goldberg J."/>
            <person name="Griggs A."/>
            <person name="Gujja S."/>
            <person name="Heiman D."/>
            <person name="Hepburn T."/>
            <person name="Howarth C."/>
            <person name="Jen D."/>
            <person name="Larson L."/>
            <person name="Lewis B."/>
            <person name="Mehta T."/>
            <person name="Park D."/>
            <person name="Pearson M."/>
            <person name="Roberts A."/>
            <person name="Saif S."/>
            <person name="Shenoy N."/>
            <person name="Sisk P."/>
            <person name="Stolte C."/>
            <person name="Sykes S."/>
            <person name="Walk T."/>
            <person name="White J."/>
            <person name="Yandava C."/>
            <person name="Burger G."/>
            <person name="Gray M.W."/>
            <person name="Holland P.W.H."/>
            <person name="King N."/>
            <person name="Lang F.B.F."/>
            <person name="Roger A.J."/>
            <person name="Ruiz-Trillo I."/>
            <person name="Lander E."/>
            <person name="Nusbaum C."/>
        </authorList>
    </citation>
    <scope>NUCLEOTIDE SEQUENCE [LARGE SCALE GENOMIC DNA]</scope>
    <source>
        <strain evidence="9">ATCC 38327</strain>
    </source>
</reference>
<dbReference type="CDD" id="cd08831">
    <property type="entry name" value="ArfGap_ArfGap2_3_like"/>
    <property type="match status" value="1"/>
</dbReference>
<accession>A0A0L0TBL0</accession>
<dbReference type="Gene3D" id="1.10.220.150">
    <property type="entry name" value="Arf GTPase activating protein"/>
    <property type="match status" value="1"/>
</dbReference>
<dbReference type="AlphaFoldDB" id="A0A0L0TBL0"/>
<keyword evidence="9" id="KW-1185">Reference proteome</keyword>
<protein>
    <recommendedName>
        <fullName evidence="7">Arf-GAP domain-containing protein</fullName>
    </recommendedName>
</protein>
<dbReference type="GO" id="GO:0005096">
    <property type="term" value="F:GTPase activator activity"/>
    <property type="evidence" value="ECO:0007669"/>
    <property type="project" value="UniProtKB-KW"/>
</dbReference>
<dbReference type="SMART" id="SM00105">
    <property type="entry name" value="ArfGap"/>
    <property type="match status" value="1"/>
</dbReference>